<keyword evidence="4" id="KW-0804">Transcription</keyword>
<evidence type="ECO:0000256" key="4">
    <source>
        <dbReference type="ARBA" id="ARBA00023163"/>
    </source>
</evidence>
<keyword evidence="3" id="KW-0238">DNA-binding</keyword>
<dbReference type="EMBL" id="CP042997">
    <property type="protein sequence ID" value="QEH36909.1"/>
    <property type="molecule type" value="Genomic_DNA"/>
</dbReference>
<protein>
    <submittedName>
        <fullName evidence="6">Sigma-70 region 2</fullName>
    </submittedName>
</protein>
<dbReference type="InterPro" id="IPR013325">
    <property type="entry name" value="RNA_pol_sigma_r2"/>
</dbReference>
<dbReference type="SUPFAM" id="SSF88946">
    <property type="entry name" value="Sigma2 domain of RNA polymerase sigma factors"/>
    <property type="match status" value="1"/>
</dbReference>
<dbReference type="InterPro" id="IPR039425">
    <property type="entry name" value="RNA_pol_sigma-70-like"/>
</dbReference>
<dbReference type="InterPro" id="IPR007627">
    <property type="entry name" value="RNA_pol_sigma70_r2"/>
</dbReference>
<dbReference type="AlphaFoldDB" id="A0A5B9W9J3"/>
<reference evidence="6 7" key="1">
    <citation type="submission" date="2019-08" db="EMBL/GenBank/DDBJ databases">
        <title>Deep-cultivation of Planctomycetes and their phenomic and genomic characterization uncovers novel biology.</title>
        <authorList>
            <person name="Wiegand S."/>
            <person name="Jogler M."/>
            <person name="Boedeker C."/>
            <person name="Pinto D."/>
            <person name="Vollmers J."/>
            <person name="Rivas-Marin E."/>
            <person name="Kohn T."/>
            <person name="Peeters S.H."/>
            <person name="Heuer A."/>
            <person name="Rast P."/>
            <person name="Oberbeckmann S."/>
            <person name="Bunk B."/>
            <person name="Jeske O."/>
            <person name="Meyerdierks A."/>
            <person name="Storesund J.E."/>
            <person name="Kallscheuer N."/>
            <person name="Luecker S."/>
            <person name="Lage O.M."/>
            <person name="Pohl T."/>
            <person name="Merkel B.J."/>
            <person name="Hornburger P."/>
            <person name="Mueller R.-W."/>
            <person name="Bruemmer F."/>
            <person name="Labrenz M."/>
            <person name="Spormann A.M."/>
            <person name="Op den Camp H."/>
            <person name="Overmann J."/>
            <person name="Amann R."/>
            <person name="Jetten M.S.M."/>
            <person name="Mascher T."/>
            <person name="Medema M.H."/>
            <person name="Devos D.P."/>
            <person name="Kaster A.-K."/>
            <person name="Ovreas L."/>
            <person name="Rohde M."/>
            <person name="Galperin M.Y."/>
            <person name="Jogler C."/>
        </authorList>
    </citation>
    <scope>NUCLEOTIDE SEQUENCE [LARGE SCALE GENOMIC DNA]</scope>
    <source>
        <strain evidence="6 7">OJF2</strain>
    </source>
</reference>
<dbReference type="GO" id="GO:0003677">
    <property type="term" value="F:DNA binding"/>
    <property type="evidence" value="ECO:0007669"/>
    <property type="project" value="UniProtKB-KW"/>
</dbReference>
<dbReference type="PANTHER" id="PTHR43133:SF8">
    <property type="entry name" value="RNA POLYMERASE SIGMA FACTOR HI_1459-RELATED"/>
    <property type="match status" value="1"/>
</dbReference>
<proteinExistence type="predicted"/>
<dbReference type="PANTHER" id="PTHR43133">
    <property type="entry name" value="RNA POLYMERASE ECF-TYPE SIGMA FACTO"/>
    <property type="match status" value="1"/>
</dbReference>
<dbReference type="Pfam" id="PF04542">
    <property type="entry name" value="Sigma70_r2"/>
    <property type="match status" value="1"/>
</dbReference>
<gene>
    <name evidence="6" type="ORF">OJF2_54940</name>
</gene>
<dbReference type="OrthoDB" id="254728at2"/>
<accession>A0A5B9W9J3</accession>
<dbReference type="Gene3D" id="1.10.1740.10">
    <property type="match status" value="1"/>
</dbReference>
<name>A0A5B9W9J3_9BACT</name>
<evidence type="ECO:0000313" key="6">
    <source>
        <dbReference type="EMBL" id="QEH36909.1"/>
    </source>
</evidence>
<keyword evidence="7" id="KW-1185">Reference proteome</keyword>
<keyword evidence="1" id="KW-0805">Transcription regulation</keyword>
<evidence type="ECO:0000259" key="5">
    <source>
        <dbReference type="Pfam" id="PF04542"/>
    </source>
</evidence>
<evidence type="ECO:0000313" key="7">
    <source>
        <dbReference type="Proteomes" id="UP000324233"/>
    </source>
</evidence>
<evidence type="ECO:0000256" key="3">
    <source>
        <dbReference type="ARBA" id="ARBA00023125"/>
    </source>
</evidence>
<dbReference type="Proteomes" id="UP000324233">
    <property type="component" value="Chromosome"/>
</dbReference>
<dbReference type="KEGG" id="agv:OJF2_54940"/>
<sequence>MERVGEEPRLSELSTNWTMLFRANHGTPEEVSDALKLMMLRYSGAVHRYFLKTVRDPDEVKELDQEFALRFLKGSFLKYDPAIGRFRDYVRGAVRNLMLDYHRRKSSSKKRTRPLDTDLSLSLVGEQGLARLDEQVDQAWRDDLLDRAWDSLLEFENRTGQPYHTVLKHRVRYPDQKSAQMAEDLSPILGRTLSGGAVRQLLQRARDRWANSLIEEVKLSLDAPTRESVEQELADLKLLHLCKPVLDRMDADRAGSRPSGST</sequence>
<dbReference type="GO" id="GO:0016987">
    <property type="term" value="F:sigma factor activity"/>
    <property type="evidence" value="ECO:0007669"/>
    <property type="project" value="UniProtKB-KW"/>
</dbReference>
<dbReference type="GO" id="GO:0006352">
    <property type="term" value="P:DNA-templated transcription initiation"/>
    <property type="evidence" value="ECO:0007669"/>
    <property type="project" value="InterPro"/>
</dbReference>
<feature type="domain" description="RNA polymerase sigma-70 region 2" evidence="5">
    <location>
        <begin position="40"/>
        <end position="106"/>
    </location>
</feature>
<evidence type="ECO:0000256" key="2">
    <source>
        <dbReference type="ARBA" id="ARBA00023082"/>
    </source>
</evidence>
<evidence type="ECO:0000256" key="1">
    <source>
        <dbReference type="ARBA" id="ARBA00023015"/>
    </source>
</evidence>
<organism evidence="6 7">
    <name type="scientific">Aquisphaera giovannonii</name>
    <dbReference type="NCBI Taxonomy" id="406548"/>
    <lineage>
        <taxon>Bacteria</taxon>
        <taxon>Pseudomonadati</taxon>
        <taxon>Planctomycetota</taxon>
        <taxon>Planctomycetia</taxon>
        <taxon>Isosphaerales</taxon>
        <taxon>Isosphaeraceae</taxon>
        <taxon>Aquisphaera</taxon>
    </lineage>
</organism>
<keyword evidence="2" id="KW-0731">Sigma factor</keyword>